<feature type="domain" description="Glycosyltransferase subfamily 4-like N-terminal" evidence="2">
    <location>
        <begin position="33"/>
        <end position="144"/>
    </location>
</feature>
<keyword evidence="4" id="KW-1185">Reference proteome</keyword>
<accession>A0ABT9ZWF4</accession>
<dbReference type="Proteomes" id="UP001230005">
    <property type="component" value="Unassembled WGS sequence"/>
</dbReference>
<evidence type="ECO:0000259" key="2">
    <source>
        <dbReference type="Pfam" id="PF13439"/>
    </source>
</evidence>
<name>A0ABT9ZWF4_9BACI</name>
<dbReference type="Gene3D" id="3.40.50.2000">
    <property type="entry name" value="Glycogen Phosphorylase B"/>
    <property type="match status" value="2"/>
</dbReference>
<sequence length="347" mass="38995">MFNVKILTLSPEKSNSAIGDFSSLGIEVVSLNMSRIKGAILGSKHLVEYVKKYKPDIIHTHGYRADILSSKYLKKFNRCTTMHNYPFYDFVMTYGKYMGNLMARKQVRALKKIDRAIACSQTIKDEMVKHGLNTLVVQNGVDKELFKVVKNDDKNLIKKKLKLPLDKKIFISVGHLNMRKDPKTLIKGYLKSKAKDDGILLMLGSGPLIEECKEIAIANSEVLFLGHVNNVKEYLNGADYFISSSLAEGLPNSVLEALASSLPVCLSDIPSHNEILNINNNAGYCFKTEDIDDLTKKLNLLIEQDSEFLSAQAVSIIDNKLNAENMSKSYQSIYLDIIEKKFNKSDL</sequence>
<evidence type="ECO:0000313" key="4">
    <source>
        <dbReference type="Proteomes" id="UP001230005"/>
    </source>
</evidence>
<proteinExistence type="predicted"/>
<protein>
    <submittedName>
        <fullName evidence="3">Glycosyltransferase involved in cell wall biosynthesis</fullName>
    </submittedName>
</protein>
<dbReference type="PANTHER" id="PTHR45947:SF3">
    <property type="entry name" value="SULFOQUINOVOSYL TRANSFERASE SQD2"/>
    <property type="match status" value="1"/>
</dbReference>
<dbReference type="PANTHER" id="PTHR45947">
    <property type="entry name" value="SULFOQUINOVOSYL TRANSFERASE SQD2"/>
    <property type="match status" value="1"/>
</dbReference>
<dbReference type="Pfam" id="PF13439">
    <property type="entry name" value="Glyco_transf_4"/>
    <property type="match status" value="1"/>
</dbReference>
<dbReference type="InterPro" id="IPR050194">
    <property type="entry name" value="Glycosyltransferase_grp1"/>
</dbReference>
<dbReference type="InterPro" id="IPR001296">
    <property type="entry name" value="Glyco_trans_1"/>
</dbReference>
<dbReference type="InterPro" id="IPR028098">
    <property type="entry name" value="Glyco_trans_4-like_N"/>
</dbReference>
<dbReference type="Pfam" id="PF00534">
    <property type="entry name" value="Glycos_transf_1"/>
    <property type="match status" value="1"/>
</dbReference>
<dbReference type="SUPFAM" id="SSF53756">
    <property type="entry name" value="UDP-Glycosyltransferase/glycogen phosphorylase"/>
    <property type="match status" value="1"/>
</dbReference>
<dbReference type="EMBL" id="JAUSUG010000006">
    <property type="protein sequence ID" value="MDQ0254470.1"/>
    <property type="molecule type" value="Genomic_DNA"/>
</dbReference>
<evidence type="ECO:0000259" key="1">
    <source>
        <dbReference type="Pfam" id="PF00534"/>
    </source>
</evidence>
<comment type="caution">
    <text evidence="3">The sequence shown here is derived from an EMBL/GenBank/DDBJ whole genome shotgun (WGS) entry which is preliminary data.</text>
</comment>
<evidence type="ECO:0000313" key="3">
    <source>
        <dbReference type="EMBL" id="MDQ0254470.1"/>
    </source>
</evidence>
<gene>
    <name evidence="3" type="ORF">J2S74_001849</name>
</gene>
<feature type="domain" description="Glycosyl transferase family 1" evidence="1">
    <location>
        <begin position="154"/>
        <end position="305"/>
    </location>
</feature>
<reference evidence="3 4" key="1">
    <citation type="submission" date="2023-07" db="EMBL/GenBank/DDBJ databases">
        <title>Genomic Encyclopedia of Type Strains, Phase IV (KMG-IV): sequencing the most valuable type-strain genomes for metagenomic binning, comparative biology and taxonomic classification.</title>
        <authorList>
            <person name="Goeker M."/>
        </authorList>
    </citation>
    <scope>NUCLEOTIDE SEQUENCE [LARGE SCALE GENOMIC DNA]</scope>
    <source>
        <strain evidence="3 4">DSM 9768</strain>
    </source>
</reference>
<organism evidence="3 4">
    <name type="scientific">Evansella vedderi</name>
    <dbReference type="NCBI Taxonomy" id="38282"/>
    <lineage>
        <taxon>Bacteria</taxon>
        <taxon>Bacillati</taxon>
        <taxon>Bacillota</taxon>
        <taxon>Bacilli</taxon>
        <taxon>Bacillales</taxon>
        <taxon>Bacillaceae</taxon>
        <taxon>Evansella</taxon>
    </lineage>
</organism>